<dbReference type="AlphaFoldDB" id="A0A5E6PB64"/>
<name>A0A5E6PB64_PSEFL</name>
<organism evidence="1 2">
    <name type="scientific">Pseudomonas fluorescens</name>
    <dbReference type="NCBI Taxonomy" id="294"/>
    <lineage>
        <taxon>Bacteria</taxon>
        <taxon>Pseudomonadati</taxon>
        <taxon>Pseudomonadota</taxon>
        <taxon>Gammaproteobacteria</taxon>
        <taxon>Pseudomonadales</taxon>
        <taxon>Pseudomonadaceae</taxon>
        <taxon>Pseudomonas</taxon>
    </lineage>
</organism>
<dbReference type="RefSeq" id="WP_150568998.1">
    <property type="nucleotide sequence ID" value="NZ_CABVHF010000001.1"/>
</dbReference>
<proteinExistence type="predicted"/>
<sequence length="196" mass="22559">MNHQSDFHPRQPALIDWDRPYDIGPSDEHLHAIGQFMANYSMVEWELSGLFAFFLSLPIAEAQRLAVDSNLAMAGKLRYVQGQLEDREGLDQESAGDLLLCLKEFETITKLRHKIVHWQWGLNEGSTATLTDLIKPRNPERATINLPLTELRDKCMHIAKIYRALSLNFLVISGQYSREQLLSLRKDTSPERLFRP</sequence>
<reference evidence="1 2" key="1">
    <citation type="submission" date="2019-09" db="EMBL/GenBank/DDBJ databases">
        <authorList>
            <person name="Chandra G."/>
            <person name="Truman W A."/>
        </authorList>
    </citation>
    <scope>NUCLEOTIDE SEQUENCE [LARGE SCALE GENOMIC DNA]</scope>
    <source>
        <strain evidence="1">PS631</strain>
    </source>
</reference>
<dbReference type="EMBL" id="CABVHF010000001">
    <property type="protein sequence ID" value="VVM40525.1"/>
    <property type="molecule type" value="Genomic_DNA"/>
</dbReference>
<evidence type="ECO:0000313" key="1">
    <source>
        <dbReference type="EMBL" id="VVM40525.1"/>
    </source>
</evidence>
<evidence type="ECO:0000313" key="2">
    <source>
        <dbReference type="Proteomes" id="UP000399692"/>
    </source>
</evidence>
<accession>A0A5E6PB64</accession>
<dbReference type="Proteomes" id="UP000399692">
    <property type="component" value="Unassembled WGS sequence"/>
</dbReference>
<dbReference type="OrthoDB" id="7022700at2"/>
<gene>
    <name evidence="1" type="ORF">PS631_00257</name>
</gene>
<protein>
    <submittedName>
        <fullName evidence="1">Uncharacterized protein</fullName>
    </submittedName>
</protein>